<keyword evidence="4" id="KW-1003">Cell membrane</keyword>
<evidence type="ECO:0000256" key="22">
    <source>
        <dbReference type="ARBA" id="ARBA00048074"/>
    </source>
</evidence>
<dbReference type="Pfam" id="PF03061">
    <property type="entry name" value="4HBT"/>
    <property type="match status" value="1"/>
</dbReference>
<reference evidence="25 26" key="1">
    <citation type="submission" date="2016-06" db="EMBL/GenBank/DDBJ databases">
        <authorList>
            <person name="Kjaerup R.B."/>
            <person name="Dalgaard T.S."/>
            <person name="Juul-Madsen H.R."/>
        </authorList>
    </citation>
    <scope>NUCLEOTIDE SEQUENCE [LARGE SCALE GENOMIC DNA]</scope>
    <source>
        <strain evidence="25 26">1245335.1</strain>
    </source>
</reference>
<protein>
    <recommendedName>
        <fullName evidence="17">Acyl-coenzyme A thioesterase THEM4</fullName>
        <ecNumber evidence="16">3.1.2.2</ecNumber>
    </recommendedName>
    <alternativeName>
        <fullName evidence="18">Thioesterase superfamily member 4</fullName>
    </alternativeName>
</protein>
<comment type="similarity">
    <text evidence="15">Belongs to the THEM4/THEM5 thioesterase family.</text>
</comment>
<dbReference type="RefSeq" id="WP_065037966.1">
    <property type="nucleotide sequence ID" value="NZ_LZLR01000223.1"/>
</dbReference>
<comment type="catalytic activity">
    <reaction evidence="22">
        <text>dodecanoyl-CoA + H2O = dodecanoate + CoA + H(+)</text>
        <dbReference type="Rhea" id="RHEA:30135"/>
        <dbReference type="ChEBI" id="CHEBI:15377"/>
        <dbReference type="ChEBI" id="CHEBI:15378"/>
        <dbReference type="ChEBI" id="CHEBI:18262"/>
        <dbReference type="ChEBI" id="CHEBI:57287"/>
        <dbReference type="ChEBI" id="CHEBI:57375"/>
    </reaction>
    <physiologicalReaction direction="left-to-right" evidence="22">
        <dbReference type="Rhea" id="RHEA:30136"/>
    </physiologicalReaction>
</comment>
<dbReference type="InterPro" id="IPR052365">
    <property type="entry name" value="THEM4/THEM5_acyl-CoA_thioest"/>
</dbReference>
<comment type="catalytic activity">
    <reaction evidence="21">
        <text>decanoyl-CoA + H2O = decanoate + CoA + H(+)</text>
        <dbReference type="Rhea" id="RHEA:40059"/>
        <dbReference type="ChEBI" id="CHEBI:15377"/>
        <dbReference type="ChEBI" id="CHEBI:15378"/>
        <dbReference type="ChEBI" id="CHEBI:27689"/>
        <dbReference type="ChEBI" id="CHEBI:57287"/>
        <dbReference type="ChEBI" id="CHEBI:61430"/>
    </reaction>
    <physiologicalReaction direction="left-to-right" evidence="21">
        <dbReference type="Rhea" id="RHEA:40060"/>
    </physiologicalReaction>
</comment>
<organism evidence="25 26">
    <name type="scientific">Mycobacterium asiaticum</name>
    <dbReference type="NCBI Taxonomy" id="1790"/>
    <lineage>
        <taxon>Bacteria</taxon>
        <taxon>Bacillati</taxon>
        <taxon>Actinomycetota</taxon>
        <taxon>Actinomycetes</taxon>
        <taxon>Mycobacteriales</taxon>
        <taxon>Mycobacteriaceae</taxon>
        <taxon>Mycobacterium</taxon>
    </lineage>
</organism>
<evidence type="ECO:0000256" key="16">
    <source>
        <dbReference type="ARBA" id="ARBA00038848"/>
    </source>
</evidence>
<accession>A0A1A3N227</accession>
<evidence type="ECO:0000256" key="10">
    <source>
        <dbReference type="ARBA" id="ARBA00023098"/>
    </source>
</evidence>
<evidence type="ECO:0000256" key="20">
    <source>
        <dbReference type="ARBA" id="ARBA00047734"/>
    </source>
</evidence>
<evidence type="ECO:0000256" key="9">
    <source>
        <dbReference type="ARBA" id="ARBA00022946"/>
    </source>
</evidence>
<comment type="catalytic activity">
    <reaction evidence="23">
        <text>tetradecanoyl-CoA + H2O = tetradecanoate + CoA + H(+)</text>
        <dbReference type="Rhea" id="RHEA:40119"/>
        <dbReference type="ChEBI" id="CHEBI:15377"/>
        <dbReference type="ChEBI" id="CHEBI:15378"/>
        <dbReference type="ChEBI" id="CHEBI:30807"/>
        <dbReference type="ChEBI" id="CHEBI:57287"/>
        <dbReference type="ChEBI" id="CHEBI:57385"/>
    </reaction>
    <physiologicalReaction direction="left-to-right" evidence="23">
        <dbReference type="Rhea" id="RHEA:40120"/>
    </physiologicalReaction>
</comment>
<evidence type="ECO:0000313" key="25">
    <source>
        <dbReference type="EMBL" id="OBK15405.1"/>
    </source>
</evidence>
<keyword evidence="7" id="KW-0378">Hydrolase</keyword>
<evidence type="ECO:0000259" key="24">
    <source>
        <dbReference type="Pfam" id="PF03061"/>
    </source>
</evidence>
<evidence type="ECO:0000256" key="2">
    <source>
        <dbReference type="ARBA" id="ARBA00004496"/>
    </source>
</evidence>
<dbReference type="Proteomes" id="UP000093819">
    <property type="component" value="Unassembled WGS sequence"/>
</dbReference>
<evidence type="ECO:0000256" key="12">
    <source>
        <dbReference type="ARBA" id="ARBA00023273"/>
    </source>
</evidence>
<keyword evidence="9" id="KW-0809">Transit peptide</keyword>
<keyword evidence="5" id="KW-0963">Cytoplasm</keyword>
<evidence type="ECO:0000256" key="13">
    <source>
        <dbReference type="ARBA" id="ARBA00035852"/>
    </source>
</evidence>
<dbReference type="EC" id="3.1.2.2" evidence="16"/>
<evidence type="ECO:0000256" key="6">
    <source>
        <dbReference type="ARBA" id="ARBA00022703"/>
    </source>
</evidence>
<evidence type="ECO:0000256" key="14">
    <source>
        <dbReference type="ARBA" id="ARBA00037002"/>
    </source>
</evidence>
<dbReference type="GO" id="GO:0006631">
    <property type="term" value="P:fatty acid metabolic process"/>
    <property type="evidence" value="ECO:0007669"/>
    <property type="project" value="UniProtKB-KW"/>
</dbReference>
<evidence type="ECO:0000256" key="15">
    <source>
        <dbReference type="ARBA" id="ARBA00038456"/>
    </source>
</evidence>
<comment type="catalytic activity">
    <reaction evidence="13">
        <text>(5Z,8Z,11Z,14Z)-eicosatetraenoyl-CoA + H2O = (5Z,8Z,11Z,14Z)-eicosatetraenoate + CoA + H(+)</text>
        <dbReference type="Rhea" id="RHEA:40151"/>
        <dbReference type="ChEBI" id="CHEBI:15377"/>
        <dbReference type="ChEBI" id="CHEBI:15378"/>
        <dbReference type="ChEBI" id="CHEBI:32395"/>
        <dbReference type="ChEBI" id="CHEBI:57287"/>
        <dbReference type="ChEBI" id="CHEBI:57368"/>
    </reaction>
    <physiologicalReaction direction="left-to-right" evidence="13">
        <dbReference type="Rhea" id="RHEA:40152"/>
    </physiologicalReaction>
</comment>
<dbReference type="SUPFAM" id="SSF54637">
    <property type="entry name" value="Thioesterase/thiol ester dehydrase-isomerase"/>
    <property type="match status" value="1"/>
</dbReference>
<dbReference type="CDD" id="cd03443">
    <property type="entry name" value="PaaI_thioesterase"/>
    <property type="match status" value="1"/>
</dbReference>
<evidence type="ECO:0000256" key="18">
    <source>
        <dbReference type="ARBA" id="ARBA00043210"/>
    </source>
</evidence>
<evidence type="ECO:0000256" key="23">
    <source>
        <dbReference type="ARBA" id="ARBA00048180"/>
    </source>
</evidence>
<proteinExistence type="inferred from homology"/>
<comment type="catalytic activity">
    <reaction evidence="20">
        <text>hexadecanoyl-CoA + H2O = hexadecanoate + CoA + H(+)</text>
        <dbReference type="Rhea" id="RHEA:16645"/>
        <dbReference type="ChEBI" id="CHEBI:7896"/>
        <dbReference type="ChEBI" id="CHEBI:15377"/>
        <dbReference type="ChEBI" id="CHEBI:15378"/>
        <dbReference type="ChEBI" id="CHEBI:57287"/>
        <dbReference type="ChEBI" id="CHEBI:57379"/>
        <dbReference type="EC" id="3.1.2.2"/>
    </reaction>
    <physiologicalReaction direction="left-to-right" evidence="20">
        <dbReference type="Rhea" id="RHEA:16646"/>
    </physiologicalReaction>
</comment>
<feature type="domain" description="Thioesterase" evidence="24">
    <location>
        <begin position="127"/>
        <end position="186"/>
    </location>
</feature>
<evidence type="ECO:0000256" key="7">
    <source>
        <dbReference type="ARBA" id="ARBA00022801"/>
    </source>
</evidence>
<evidence type="ECO:0000256" key="5">
    <source>
        <dbReference type="ARBA" id="ARBA00022490"/>
    </source>
</evidence>
<keyword evidence="11" id="KW-0472">Membrane</keyword>
<keyword evidence="6" id="KW-0053">Apoptosis</keyword>
<keyword evidence="10" id="KW-0443">Lipid metabolism</keyword>
<dbReference type="PANTHER" id="PTHR12418:SF19">
    <property type="entry name" value="ACYL-COENZYME A THIOESTERASE THEM4"/>
    <property type="match status" value="1"/>
</dbReference>
<dbReference type="InterPro" id="IPR029069">
    <property type="entry name" value="HotDog_dom_sf"/>
</dbReference>
<dbReference type="PANTHER" id="PTHR12418">
    <property type="entry name" value="ACYL-COENZYME A THIOESTERASE THEM4"/>
    <property type="match status" value="1"/>
</dbReference>
<dbReference type="InterPro" id="IPR006683">
    <property type="entry name" value="Thioestr_dom"/>
</dbReference>
<gene>
    <name evidence="25" type="ORF">A5635_08425</name>
</gene>
<evidence type="ECO:0000256" key="11">
    <source>
        <dbReference type="ARBA" id="ARBA00023136"/>
    </source>
</evidence>
<evidence type="ECO:0000313" key="26">
    <source>
        <dbReference type="Proteomes" id="UP000093819"/>
    </source>
</evidence>
<sequence>MSRDAGALSAMFEVLSASEADRVTALYAPLADAVRELIDVTIRTEAEDDVVVEAQAAIKAVTESLRRRTRPDGVSYRVGDRPLPLGNAAVGVCNPIAPPIVVHHEGGGRCWAEFVLGLAYEGPPSLVHGGVSALILDHMLGEAASEGLSKPRFTGTITVKYLRGTPLGRLRSEAWVDRREGVKVFARGFIADAAGITVEADGVFIEPSWARDGQVGRDGQDGRDGR</sequence>
<evidence type="ECO:0000256" key="3">
    <source>
        <dbReference type="ARBA" id="ARBA00004632"/>
    </source>
</evidence>
<evidence type="ECO:0000256" key="19">
    <source>
        <dbReference type="ARBA" id="ARBA00047588"/>
    </source>
</evidence>
<evidence type="ECO:0000256" key="21">
    <source>
        <dbReference type="ARBA" id="ARBA00047969"/>
    </source>
</evidence>
<dbReference type="OrthoDB" id="5242242at2"/>
<evidence type="ECO:0000256" key="1">
    <source>
        <dbReference type="ARBA" id="ARBA00004170"/>
    </source>
</evidence>
<name>A0A1A3N227_MYCAS</name>
<comment type="subcellular location">
    <subcellularLocation>
        <location evidence="3">Cell projection</location>
        <location evidence="3">Ruffle membrane</location>
    </subcellularLocation>
    <subcellularLocation>
        <location evidence="2">Cytoplasm</location>
    </subcellularLocation>
    <subcellularLocation>
        <location evidence="1">Membrane</location>
        <topology evidence="1">Peripheral membrane protein</topology>
    </subcellularLocation>
</comment>
<comment type="catalytic activity">
    <reaction evidence="19">
        <text>octanoyl-CoA + H2O = octanoate + CoA + H(+)</text>
        <dbReference type="Rhea" id="RHEA:30143"/>
        <dbReference type="ChEBI" id="CHEBI:15377"/>
        <dbReference type="ChEBI" id="CHEBI:15378"/>
        <dbReference type="ChEBI" id="CHEBI:25646"/>
        <dbReference type="ChEBI" id="CHEBI:57287"/>
        <dbReference type="ChEBI" id="CHEBI:57386"/>
    </reaction>
    <physiologicalReaction direction="left-to-right" evidence="19">
        <dbReference type="Rhea" id="RHEA:30144"/>
    </physiologicalReaction>
</comment>
<comment type="catalytic activity">
    <reaction evidence="14">
        <text>(9Z)-octadecenoyl-CoA + H2O = (9Z)-octadecenoate + CoA + H(+)</text>
        <dbReference type="Rhea" id="RHEA:40139"/>
        <dbReference type="ChEBI" id="CHEBI:15377"/>
        <dbReference type="ChEBI" id="CHEBI:15378"/>
        <dbReference type="ChEBI" id="CHEBI:30823"/>
        <dbReference type="ChEBI" id="CHEBI:57287"/>
        <dbReference type="ChEBI" id="CHEBI:57387"/>
    </reaction>
    <physiologicalReaction direction="left-to-right" evidence="14">
        <dbReference type="Rhea" id="RHEA:40140"/>
    </physiologicalReaction>
</comment>
<evidence type="ECO:0000256" key="4">
    <source>
        <dbReference type="ARBA" id="ARBA00022475"/>
    </source>
</evidence>
<dbReference type="GO" id="GO:0016787">
    <property type="term" value="F:hydrolase activity"/>
    <property type="evidence" value="ECO:0007669"/>
    <property type="project" value="UniProtKB-KW"/>
</dbReference>
<dbReference type="Gene3D" id="3.10.129.10">
    <property type="entry name" value="Hotdog Thioesterase"/>
    <property type="match status" value="1"/>
</dbReference>
<dbReference type="GO" id="GO:0016020">
    <property type="term" value="C:membrane"/>
    <property type="evidence" value="ECO:0007669"/>
    <property type="project" value="UniProtKB-SubCell"/>
</dbReference>
<evidence type="ECO:0000256" key="8">
    <source>
        <dbReference type="ARBA" id="ARBA00022832"/>
    </source>
</evidence>
<dbReference type="GO" id="GO:0005737">
    <property type="term" value="C:cytoplasm"/>
    <property type="evidence" value="ECO:0007669"/>
    <property type="project" value="UniProtKB-SubCell"/>
</dbReference>
<keyword evidence="12" id="KW-0966">Cell projection</keyword>
<dbReference type="EMBL" id="LZLR01000223">
    <property type="protein sequence ID" value="OBK15405.1"/>
    <property type="molecule type" value="Genomic_DNA"/>
</dbReference>
<dbReference type="AlphaFoldDB" id="A0A1A3N227"/>
<evidence type="ECO:0000256" key="17">
    <source>
        <dbReference type="ARBA" id="ARBA00040123"/>
    </source>
</evidence>
<keyword evidence="8" id="KW-0276">Fatty acid metabolism</keyword>
<comment type="caution">
    <text evidence="25">The sequence shown here is derived from an EMBL/GenBank/DDBJ whole genome shotgun (WGS) entry which is preliminary data.</text>
</comment>